<dbReference type="InterPro" id="IPR036249">
    <property type="entry name" value="Thioredoxin-like_sf"/>
</dbReference>
<dbReference type="GeneID" id="59287837"/>
<dbReference type="SFLD" id="SFLDG00358">
    <property type="entry name" value="Main_(cytGST)"/>
    <property type="match status" value="1"/>
</dbReference>
<dbReference type="InterPro" id="IPR050983">
    <property type="entry name" value="GST_Omega/HSP26"/>
</dbReference>
<dbReference type="PANTHER" id="PTHR43968">
    <property type="match status" value="1"/>
</dbReference>
<dbReference type="Gene3D" id="1.20.1050.10">
    <property type="match status" value="1"/>
</dbReference>
<keyword evidence="3" id="KW-1185">Reference proteome</keyword>
<dbReference type="Gene3D" id="3.40.30.10">
    <property type="entry name" value="Glutaredoxin"/>
    <property type="match status" value="1"/>
</dbReference>
<comment type="caution">
    <text evidence="2">The sequence shown here is derived from an EMBL/GenBank/DDBJ whole genome shotgun (WGS) entry which is preliminary data.</text>
</comment>
<dbReference type="InterPro" id="IPR004045">
    <property type="entry name" value="Glutathione_S-Trfase_N"/>
</dbReference>
<reference evidence="2 3" key="1">
    <citation type="journal article" date="2020" name="Genomics">
        <title>Complete, high-quality genomes from long-read metagenomic sequencing of two wolf lichen thalli reveals enigmatic genome architecture.</title>
        <authorList>
            <person name="McKenzie S.K."/>
            <person name="Walston R.F."/>
            <person name="Allen J.L."/>
        </authorList>
    </citation>
    <scope>NUCLEOTIDE SEQUENCE [LARGE SCALE GENOMIC DNA]</scope>
    <source>
        <strain evidence="2">WasteWater2</strain>
    </source>
</reference>
<dbReference type="SUPFAM" id="SSF47616">
    <property type="entry name" value="GST C-terminal domain-like"/>
    <property type="match status" value="1"/>
</dbReference>
<dbReference type="OrthoDB" id="202840at2759"/>
<gene>
    <name evidence="2" type="ORF">HO173_006176</name>
</gene>
<dbReference type="GO" id="GO:0005737">
    <property type="term" value="C:cytoplasm"/>
    <property type="evidence" value="ECO:0007669"/>
    <property type="project" value="TreeGrafter"/>
</dbReference>
<name>A0A8H6FVK0_9LECA</name>
<dbReference type="Pfam" id="PF13409">
    <property type="entry name" value="GST_N_2"/>
    <property type="match status" value="1"/>
</dbReference>
<dbReference type="CDD" id="cd00299">
    <property type="entry name" value="GST_C_family"/>
    <property type="match status" value="1"/>
</dbReference>
<dbReference type="PROSITE" id="PS50404">
    <property type="entry name" value="GST_NTER"/>
    <property type="match status" value="1"/>
</dbReference>
<evidence type="ECO:0000313" key="3">
    <source>
        <dbReference type="Proteomes" id="UP000578531"/>
    </source>
</evidence>
<dbReference type="CDD" id="cd00570">
    <property type="entry name" value="GST_N_family"/>
    <property type="match status" value="1"/>
</dbReference>
<dbReference type="InterPro" id="IPR040079">
    <property type="entry name" value="Glutathione_S-Trfase"/>
</dbReference>
<dbReference type="RefSeq" id="XP_037164861.1">
    <property type="nucleotide sequence ID" value="XM_037308087.1"/>
</dbReference>
<dbReference type="Proteomes" id="UP000578531">
    <property type="component" value="Unassembled WGS sequence"/>
</dbReference>
<organism evidence="2 3">
    <name type="scientific">Letharia columbiana</name>
    <dbReference type="NCBI Taxonomy" id="112416"/>
    <lineage>
        <taxon>Eukaryota</taxon>
        <taxon>Fungi</taxon>
        <taxon>Dikarya</taxon>
        <taxon>Ascomycota</taxon>
        <taxon>Pezizomycotina</taxon>
        <taxon>Lecanoromycetes</taxon>
        <taxon>OSLEUM clade</taxon>
        <taxon>Lecanoromycetidae</taxon>
        <taxon>Lecanorales</taxon>
        <taxon>Lecanorineae</taxon>
        <taxon>Parmeliaceae</taxon>
        <taxon>Letharia</taxon>
    </lineage>
</organism>
<proteinExistence type="predicted"/>
<dbReference type="PANTHER" id="PTHR43968:SF8">
    <property type="entry name" value="S-TRANSFERASE, PUTATIVE (AFU_ORTHOLOGUE AFUA_2G00590)-RELATED"/>
    <property type="match status" value="1"/>
</dbReference>
<protein>
    <recommendedName>
        <fullName evidence="1">GST N-terminal domain-containing protein</fullName>
    </recommendedName>
</protein>
<evidence type="ECO:0000313" key="2">
    <source>
        <dbReference type="EMBL" id="KAF6235493.1"/>
    </source>
</evidence>
<dbReference type="InterPro" id="IPR036282">
    <property type="entry name" value="Glutathione-S-Trfase_C_sf"/>
</dbReference>
<sequence length="263" mass="28888">MSANVHHVSNGTDSSNGIAPKIILYTNHGCPWAHRAHITLRALRVPYEEVIIPLDRPREPWYLEINPRGLVPSMRISNGILQDEIVTESAIVSTFLADMFPNSSFWPASRESPTSALTRARIAFFADTWVGKINTHTVPVMMAEGEEKEQLGGKLVEAVKKEIEPMLEGAGPFFGGSESITLAEALIAPFVIRCQTYGETGLIPKSVLKGFDALPNYSKWSKAVRAEDSVTYVFDGPAIAEKSAERIEERKAKAKYGYAGKPG</sequence>
<dbReference type="SFLD" id="SFLDS00019">
    <property type="entry name" value="Glutathione_Transferase_(cytos"/>
    <property type="match status" value="1"/>
</dbReference>
<dbReference type="AlphaFoldDB" id="A0A8H6FVK0"/>
<feature type="domain" description="GST N-terminal" evidence="1">
    <location>
        <begin position="20"/>
        <end position="104"/>
    </location>
</feature>
<accession>A0A8H6FVK0</accession>
<dbReference type="EMBL" id="JACCJC010000024">
    <property type="protein sequence ID" value="KAF6235493.1"/>
    <property type="molecule type" value="Genomic_DNA"/>
</dbReference>
<evidence type="ECO:0000259" key="1">
    <source>
        <dbReference type="PROSITE" id="PS50404"/>
    </source>
</evidence>
<dbReference type="SUPFAM" id="SSF52833">
    <property type="entry name" value="Thioredoxin-like"/>
    <property type="match status" value="1"/>
</dbReference>